<dbReference type="EMBL" id="SOSA01000930">
    <property type="protein sequence ID" value="THC88134.1"/>
    <property type="molecule type" value="Genomic_DNA"/>
</dbReference>
<proteinExistence type="predicted"/>
<dbReference type="Proteomes" id="UP000308092">
    <property type="component" value="Unassembled WGS sequence"/>
</dbReference>
<evidence type="ECO:0000313" key="1">
    <source>
        <dbReference type="EMBL" id="THC88134.1"/>
    </source>
</evidence>
<comment type="caution">
    <text evidence="1">The sequence shown here is derived from an EMBL/GenBank/DDBJ whole genome shotgun (WGS) entry which is preliminary data.</text>
</comment>
<reference evidence="1 2" key="1">
    <citation type="submission" date="2019-03" db="EMBL/GenBank/DDBJ databases">
        <title>The genome sequence of a newly discovered highly antifungal drug resistant Aspergillus species, Aspergillus tanneri NIH 1004.</title>
        <authorList>
            <person name="Mounaud S."/>
            <person name="Singh I."/>
            <person name="Joardar V."/>
            <person name="Pakala S."/>
            <person name="Pakala S."/>
            <person name="Venepally P."/>
            <person name="Hoover J."/>
            <person name="Nierman W."/>
            <person name="Chung J."/>
            <person name="Losada L."/>
        </authorList>
    </citation>
    <scope>NUCLEOTIDE SEQUENCE [LARGE SCALE GENOMIC DNA]</scope>
    <source>
        <strain evidence="1 2">NIH1004</strain>
    </source>
</reference>
<dbReference type="AlphaFoldDB" id="A0A4V3UMP8"/>
<protein>
    <submittedName>
        <fullName evidence="1">Uncharacterized protein</fullName>
    </submittedName>
</protein>
<keyword evidence="2" id="KW-1185">Reference proteome</keyword>
<sequence>MYTMPMLLCAMLMLALPELRLLVECRI</sequence>
<accession>A0A4V3UMP8</accession>
<gene>
    <name evidence="1" type="ORF">EYZ11_012422</name>
</gene>
<organism evidence="1 2">
    <name type="scientific">Aspergillus tanneri</name>
    <dbReference type="NCBI Taxonomy" id="1220188"/>
    <lineage>
        <taxon>Eukaryota</taxon>
        <taxon>Fungi</taxon>
        <taxon>Dikarya</taxon>
        <taxon>Ascomycota</taxon>
        <taxon>Pezizomycotina</taxon>
        <taxon>Eurotiomycetes</taxon>
        <taxon>Eurotiomycetidae</taxon>
        <taxon>Eurotiales</taxon>
        <taxon>Aspergillaceae</taxon>
        <taxon>Aspergillus</taxon>
        <taxon>Aspergillus subgen. Circumdati</taxon>
    </lineage>
</organism>
<name>A0A4V3UMP8_9EURO</name>
<dbReference type="VEuPathDB" id="FungiDB:EYZ11_012422"/>
<evidence type="ECO:0000313" key="2">
    <source>
        <dbReference type="Proteomes" id="UP000308092"/>
    </source>
</evidence>